<dbReference type="PANTHER" id="PTHR35317:SF31">
    <property type="entry name" value="DUF4219 DOMAIN-CONTAINING PROTEIN"/>
    <property type="match status" value="1"/>
</dbReference>
<organism evidence="2 3">
    <name type="scientific">Gossypium australe</name>
    <dbReference type="NCBI Taxonomy" id="47621"/>
    <lineage>
        <taxon>Eukaryota</taxon>
        <taxon>Viridiplantae</taxon>
        <taxon>Streptophyta</taxon>
        <taxon>Embryophyta</taxon>
        <taxon>Tracheophyta</taxon>
        <taxon>Spermatophyta</taxon>
        <taxon>Magnoliopsida</taxon>
        <taxon>eudicotyledons</taxon>
        <taxon>Gunneridae</taxon>
        <taxon>Pentapetalae</taxon>
        <taxon>rosids</taxon>
        <taxon>malvids</taxon>
        <taxon>Malvales</taxon>
        <taxon>Malvaceae</taxon>
        <taxon>Malvoideae</taxon>
        <taxon>Gossypium</taxon>
    </lineage>
</organism>
<proteinExistence type="predicted"/>
<sequence>MESDTVKQYLDRIMAIVNSIKLLGARFGEAKIVEKVISILPERYKAKISSLEDSRDLSSIYLTELINALYAQEYRKASRHKANTDLLWLQRKKTWPEKTKRDRLAILKQPAGTDLMCSARFVNRWAMLKRIAKRKASKSITSLNNLQHKLKWQKGVVIRKNKRKTTKGWLIDNGCTNHMTPNATIFKSINRSFNTRLKVGNGHYIKAEGKGDVLIDTPSRTKLISNVLLVLKIDRNLLSIAQLVEKGYSVVFKGKECLISDPSSC</sequence>
<dbReference type="Proteomes" id="UP000325315">
    <property type="component" value="Unassembled WGS sequence"/>
</dbReference>
<name>A0A5B6X517_9ROSI</name>
<comment type="caution">
    <text evidence="2">The sequence shown here is derived from an EMBL/GenBank/DDBJ whole genome shotgun (WGS) entry which is preliminary data.</text>
</comment>
<evidence type="ECO:0000313" key="2">
    <source>
        <dbReference type="EMBL" id="KAA3488095.1"/>
    </source>
</evidence>
<protein>
    <submittedName>
        <fullName evidence="2">Pleiotropic drug resistance protein 3-like</fullName>
    </submittedName>
</protein>
<dbReference type="AlphaFoldDB" id="A0A5B6X517"/>
<dbReference type="InterPro" id="IPR054722">
    <property type="entry name" value="PolX-like_BBD"/>
</dbReference>
<reference evidence="3" key="1">
    <citation type="journal article" date="2019" name="Plant Biotechnol. J.">
        <title>Genome sequencing of the Australian wild diploid species Gossypium australe highlights disease resistance and delayed gland morphogenesis.</title>
        <authorList>
            <person name="Cai Y."/>
            <person name="Cai X."/>
            <person name="Wang Q."/>
            <person name="Wang P."/>
            <person name="Zhang Y."/>
            <person name="Cai C."/>
            <person name="Xu Y."/>
            <person name="Wang K."/>
            <person name="Zhou Z."/>
            <person name="Wang C."/>
            <person name="Geng S."/>
            <person name="Li B."/>
            <person name="Dong Q."/>
            <person name="Hou Y."/>
            <person name="Wang H."/>
            <person name="Ai P."/>
            <person name="Liu Z."/>
            <person name="Yi F."/>
            <person name="Sun M."/>
            <person name="An G."/>
            <person name="Cheng J."/>
            <person name="Zhang Y."/>
            <person name="Shi Q."/>
            <person name="Xie Y."/>
            <person name="Shi X."/>
            <person name="Chang Y."/>
            <person name="Huang F."/>
            <person name="Chen Y."/>
            <person name="Hong S."/>
            <person name="Mi L."/>
            <person name="Sun Q."/>
            <person name="Zhang L."/>
            <person name="Zhou B."/>
            <person name="Peng R."/>
            <person name="Zhang X."/>
            <person name="Liu F."/>
        </authorList>
    </citation>
    <scope>NUCLEOTIDE SEQUENCE [LARGE SCALE GENOMIC DNA]</scope>
    <source>
        <strain evidence="3">cv. PA1801</strain>
    </source>
</reference>
<dbReference type="Pfam" id="PF22936">
    <property type="entry name" value="Pol_BBD"/>
    <property type="match status" value="1"/>
</dbReference>
<feature type="domain" description="Retrovirus-related Pol polyprotein from transposon TNT 1-94-like beta-barrel" evidence="1">
    <location>
        <begin position="169"/>
        <end position="248"/>
    </location>
</feature>
<evidence type="ECO:0000259" key="1">
    <source>
        <dbReference type="Pfam" id="PF22936"/>
    </source>
</evidence>
<dbReference type="EMBL" id="SMMG02000001">
    <property type="protein sequence ID" value="KAA3488095.1"/>
    <property type="molecule type" value="Genomic_DNA"/>
</dbReference>
<accession>A0A5B6X517</accession>
<dbReference type="PANTHER" id="PTHR35317">
    <property type="entry name" value="OS04G0629600 PROTEIN"/>
    <property type="match status" value="1"/>
</dbReference>
<gene>
    <name evidence="2" type="ORF">EPI10_031875</name>
</gene>
<evidence type="ECO:0000313" key="3">
    <source>
        <dbReference type="Proteomes" id="UP000325315"/>
    </source>
</evidence>
<dbReference type="Pfam" id="PF14223">
    <property type="entry name" value="Retrotran_gag_2"/>
    <property type="match status" value="1"/>
</dbReference>
<keyword evidence="3" id="KW-1185">Reference proteome</keyword>
<dbReference type="OrthoDB" id="1000085at2759"/>